<dbReference type="Proteomes" id="UP000254794">
    <property type="component" value="Unassembled WGS sequence"/>
</dbReference>
<reference evidence="1 2" key="1">
    <citation type="submission" date="2018-06" db="EMBL/GenBank/DDBJ databases">
        <authorList>
            <consortium name="Pathogen Informatics"/>
            <person name="Doyle S."/>
        </authorList>
    </citation>
    <scope>NUCLEOTIDE SEQUENCE [LARGE SCALE GENOMIC DNA]</scope>
    <source>
        <strain evidence="1 2">NCTC13316</strain>
    </source>
</reference>
<dbReference type="OrthoDB" id="5654444at2"/>
<evidence type="ECO:0000313" key="2">
    <source>
        <dbReference type="Proteomes" id="UP000254794"/>
    </source>
</evidence>
<gene>
    <name evidence="1" type="ORF">NCTC13316_00009</name>
</gene>
<evidence type="ECO:0000313" key="1">
    <source>
        <dbReference type="EMBL" id="STX49947.1"/>
    </source>
</evidence>
<dbReference type="AlphaFoldDB" id="A0A378JG41"/>
<name>A0A378JG41_9GAMM</name>
<sequence>MKLPTIHYSWIGPPTKNELTAIAGHDIAGPIEMARELKAQAKGKPSNPIKFWCLKQYVASYQKQFNEEDVDIEVCNTEDLLNQECMDGQLKELAQFVQMYMAKNLNDLDSIFSRVSCKDIFTIFLLISQGNYVFDTNVFPKEGQTISLLGHCEVTTARSGFQRSNDFFMMYSPVRADPRMLIVFNEWKKTPNIHAFDSPNQTISAIPYFNMNQLGVRKFSYKSYFTDLTENKVIKGIFYWLDIGDNKQLESNLKYGELNLKISYPRIQTVEPCSLCYLHEMPPVDETKLLSMPFPTKIAYVRTKDWSIYYVNRETKACTLAYKSNTSIFNIFPNKESEEKIILAKLGDVERIIKAIEAKKQSNLSSAYYPAYIVNTKDCTPLHHTVLTADIDKVKILLKFNVDSHFETKATYELRQPDDTTKQLELTPLALAKFLKQQEIVTLLENLNPKKSMEEKTPQNKPEKKANSIGVFFEPPTFIETTIAQESPNNTFSNYKYFKQMKN</sequence>
<dbReference type="EMBL" id="UGOD01000001">
    <property type="protein sequence ID" value="STX49947.1"/>
    <property type="molecule type" value="Genomic_DNA"/>
</dbReference>
<dbReference type="Gene3D" id="1.25.40.20">
    <property type="entry name" value="Ankyrin repeat-containing domain"/>
    <property type="match status" value="1"/>
</dbReference>
<organism evidence="1 2">
    <name type="scientific">Legionella busanensis</name>
    <dbReference type="NCBI Taxonomy" id="190655"/>
    <lineage>
        <taxon>Bacteria</taxon>
        <taxon>Pseudomonadati</taxon>
        <taxon>Pseudomonadota</taxon>
        <taxon>Gammaproteobacteria</taxon>
        <taxon>Legionellales</taxon>
        <taxon>Legionellaceae</taxon>
        <taxon>Legionella</taxon>
    </lineage>
</organism>
<dbReference type="SUPFAM" id="SSF48403">
    <property type="entry name" value="Ankyrin repeat"/>
    <property type="match status" value="1"/>
</dbReference>
<dbReference type="InterPro" id="IPR036770">
    <property type="entry name" value="Ankyrin_rpt-contain_sf"/>
</dbReference>
<accession>A0A378JG41</accession>
<keyword evidence="2" id="KW-1185">Reference proteome</keyword>
<protein>
    <submittedName>
        <fullName evidence="1">Uncharacterized protein</fullName>
    </submittedName>
</protein>
<proteinExistence type="predicted"/>
<dbReference type="RefSeq" id="WP_115329428.1">
    <property type="nucleotide sequence ID" value="NZ_CAAAHP010000003.1"/>
</dbReference>